<comment type="similarity">
    <text evidence="1">Belongs to the short-chain dehydrogenases/reductases (SDR) family.</text>
</comment>
<dbReference type="PRINTS" id="PR00080">
    <property type="entry name" value="SDRFAMILY"/>
</dbReference>
<evidence type="ECO:0000313" key="4">
    <source>
        <dbReference type="Proteomes" id="UP000186819"/>
    </source>
</evidence>
<dbReference type="InterPro" id="IPR002347">
    <property type="entry name" value="SDR_fam"/>
</dbReference>
<dbReference type="PRINTS" id="PR00081">
    <property type="entry name" value="GDHRDH"/>
</dbReference>
<dbReference type="PANTHER" id="PTHR24321">
    <property type="entry name" value="DEHYDROGENASES, SHORT CHAIN"/>
    <property type="match status" value="1"/>
</dbReference>
<dbReference type="SUPFAM" id="SSF51735">
    <property type="entry name" value="NAD(P)-binding Rossmann-fold domains"/>
    <property type="match status" value="1"/>
</dbReference>
<dbReference type="AlphaFoldDB" id="A0A1N6Q057"/>
<keyword evidence="4" id="KW-1185">Reference proteome</keyword>
<dbReference type="FunFam" id="3.40.50.720:FF:000084">
    <property type="entry name" value="Short-chain dehydrogenase reductase"/>
    <property type="match status" value="1"/>
</dbReference>
<reference evidence="4" key="1">
    <citation type="submission" date="2017-01" db="EMBL/GenBank/DDBJ databases">
        <authorList>
            <person name="Varghese N."/>
            <person name="Submissions S."/>
        </authorList>
    </citation>
    <scope>NUCLEOTIDE SEQUENCE [LARGE SCALE GENOMIC DNA]</scope>
    <source>
        <strain evidence="4">ATCC 51758</strain>
    </source>
</reference>
<dbReference type="RefSeq" id="WP_076600787.1">
    <property type="nucleotide sequence ID" value="NZ_FTMD01000002.1"/>
</dbReference>
<proteinExistence type="inferred from homology"/>
<dbReference type="InterPro" id="IPR036291">
    <property type="entry name" value="NAD(P)-bd_dom_sf"/>
</dbReference>
<evidence type="ECO:0000256" key="1">
    <source>
        <dbReference type="ARBA" id="ARBA00006484"/>
    </source>
</evidence>
<keyword evidence="2" id="KW-0560">Oxidoreductase</keyword>
<dbReference type="PROSITE" id="PS00061">
    <property type="entry name" value="ADH_SHORT"/>
    <property type="match status" value="1"/>
</dbReference>
<dbReference type="GO" id="GO:0016491">
    <property type="term" value="F:oxidoreductase activity"/>
    <property type="evidence" value="ECO:0007669"/>
    <property type="project" value="UniProtKB-KW"/>
</dbReference>
<dbReference type="Pfam" id="PF13561">
    <property type="entry name" value="adh_short_C2"/>
    <property type="match status" value="1"/>
</dbReference>
<name>A0A1N6Q057_9RHOO</name>
<protein>
    <submittedName>
        <fullName evidence="3">3(Or 17)beta-hydroxysteroid dehydrogenase</fullName>
    </submittedName>
</protein>
<sequence length="239" mass="24688">MGRVSGKVAIITGGASGLGRADAVVLAREGAKVVVTDVSEEAGRALARELDCDFLRHDVRSEADWQAVAAHTLDRYGHLDILVNNAGIVVPADIETATLEQYRLLNAIHAEGTFLGCKQAIAAMKARGGSIINISSLSAIRGFPGVITYAAAKGAIAAMTHTIAAHCRDKNYPVRCNAILPGMISTPLLEAVTGAGVPGIGQPEDVANMVLFLASDESRHVNGAQIVLDNASSVIGGAA</sequence>
<dbReference type="STRING" id="34027.SAMN05421829_102278"/>
<dbReference type="Proteomes" id="UP000186819">
    <property type="component" value="Unassembled WGS sequence"/>
</dbReference>
<accession>A0A1N6Q057</accession>
<organism evidence="3 4">
    <name type="scientific">Aromatoleum tolulyticum</name>
    <dbReference type="NCBI Taxonomy" id="34027"/>
    <lineage>
        <taxon>Bacteria</taxon>
        <taxon>Pseudomonadati</taxon>
        <taxon>Pseudomonadota</taxon>
        <taxon>Betaproteobacteria</taxon>
        <taxon>Rhodocyclales</taxon>
        <taxon>Rhodocyclaceae</taxon>
        <taxon>Aromatoleum</taxon>
    </lineage>
</organism>
<dbReference type="OrthoDB" id="9803333at2"/>
<dbReference type="Gene3D" id="3.40.50.720">
    <property type="entry name" value="NAD(P)-binding Rossmann-like Domain"/>
    <property type="match status" value="1"/>
</dbReference>
<dbReference type="EMBL" id="FTMD01000002">
    <property type="protein sequence ID" value="SIQ09922.1"/>
    <property type="molecule type" value="Genomic_DNA"/>
</dbReference>
<evidence type="ECO:0000256" key="2">
    <source>
        <dbReference type="ARBA" id="ARBA00023002"/>
    </source>
</evidence>
<evidence type="ECO:0000313" key="3">
    <source>
        <dbReference type="EMBL" id="SIQ09922.1"/>
    </source>
</evidence>
<dbReference type="InterPro" id="IPR020904">
    <property type="entry name" value="Sc_DH/Rdtase_CS"/>
</dbReference>
<gene>
    <name evidence="3" type="ORF">SAMN05421829_102278</name>
</gene>
<dbReference type="PANTHER" id="PTHR24321:SF15">
    <property type="entry name" value="OXIDOREDUCTASE UCPA"/>
    <property type="match status" value="1"/>
</dbReference>